<evidence type="ECO:0000256" key="8">
    <source>
        <dbReference type="SAM" id="Coils"/>
    </source>
</evidence>
<keyword evidence="12" id="KW-1185">Reference proteome</keyword>
<dbReference type="InterPro" id="IPR027370">
    <property type="entry name" value="Znf-RING_euk"/>
</dbReference>
<dbReference type="InterPro" id="IPR003879">
    <property type="entry name" value="Butyrophylin_SPRY"/>
</dbReference>
<dbReference type="InterPro" id="IPR003877">
    <property type="entry name" value="SPRY_dom"/>
</dbReference>
<evidence type="ECO:0000259" key="9">
    <source>
        <dbReference type="PROSITE" id="PS50089"/>
    </source>
</evidence>
<feature type="domain" description="B box-type" evidence="10">
    <location>
        <begin position="150"/>
        <end position="191"/>
    </location>
</feature>
<keyword evidence="8" id="KW-0175">Coiled coil</keyword>
<keyword evidence="2" id="KW-0800">Toxin</keyword>
<dbReference type="Proteomes" id="UP001190640">
    <property type="component" value="Chromosome 4"/>
</dbReference>
<feature type="coiled-coil region" evidence="8">
    <location>
        <begin position="278"/>
        <end position="305"/>
    </location>
</feature>
<protein>
    <submittedName>
        <fullName evidence="13">E3 ubiquitin-protein ligase TRIM7-like</fullName>
    </submittedName>
</protein>
<name>A0AA97J6C3_EUBMA</name>
<proteinExistence type="inferred from homology"/>
<dbReference type="SMART" id="SM00589">
    <property type="entry name" value="PRY"/>
    <property type="match status" value="1"/>
</dbReference>
<dbReference type="CDD" id="cd12888">
    <property type="entry name" value="SPRY_PRY_TRIM7_like"/>
    <property type="match status" value="1"/>
</dbReference>
<dbReference type="InterPro" id="IPR013320">
    <property type="entry name" value="ConA-like_dom_sf"/>
</dbReference>
<dbReference type="GO" id="GO:0008270">
    <property type="term" value="F:zinc ion binding"/>
    <property type="evidence" value="ECO:0007669"/>
    <property type="project" value="UniProtKB-KW"/>
</dbReference>
<dbReference type="SUPFAM" id="SSF57850">
    <property type="entry name" value="RING/U-box"/>
    <property type="match status" value="1"/>
</dbReference>
<dbReference type="InterPro" id="IPR050143">
    <property type="entry name" value="TRIM/RBCC"/>
</dbReference>
<dbReference type="InterPro" id="IPR006574">
    <property type="entry name" value="PRY"/>
</dbReference>
<sequence>MAVGGPVSDLCLEATCSICLEYFKDPLMIAECGHNFCRACLPQSWGESGAEASCPLCRGPAQPRNLRPNLQLANFVEIAKKFAVQEEKEADVEGAEGKEGVCEKHQEPLELFCKDDDASICVVCCRTKEHKDHQVIPLEEASGKEKTIIAAGKVCEKHQKPLKLFCKDDDALICVSCDRSKEHKYHEVVPLEEAAQEYKNDICSFLEVLKKERTKFLEFKSDVIKESQVLLKQTKAAKQKTIAEFRQLHQFLEVQEKHLLAQMGEMEKEITGERDKHMARVCKELSSLESLIQEAEEKIQQPANELLQDVRSTLQRFEGKEKFETPVAFPPIQKWKIWDLWDISSFLEGVMKQFRVTLVSGLQLQKANVTLNPKTAHPRLFLSEDQKSVRQGEKPQALPSNPERFEYWDIVLGCEGFTTGRYFWEIIVGHEKVWFVGVTKKSVKRKSWMNVGPVEGIWALGKNSDNSYTALSHPHFTVNEELKKIRVVLNCEGRQVAFFDANTAALLHTYSGASFSGERLHPFFWVCEKGHLRLPP</sequence>
<evidence type="ECO:0000259" key="10">
    <source>
        <dbReference type="PROSITE" id="PS50119"/>
    </source>
</evidence>
<feature type="domain" description="B30.2/SPRY" evidence="11">
    <location>
        <begin position="349"/>
        <end position="536"/>
    </location>
</feature>
<evidence type="ECO:0000256" key="4">
    <source>
        <dbReference type="ARBA" id="ARBA00022771"/>
    </source>
</evidence>
<dbReference type="Gene3D" id="3.30.40.10">
    <property type="entry name" value="Zinc/RING finger domain, C3HC4 (zinc finger)"/>
    <property type="match status" value="1"/>
</dbReference>
<organism evidence="12 13">
    <name type="scientific">Eublepharis macularius</name>
    <name type="common">Leopard gecko</name>
    <name type="synonym">Cyrtodactylus macularius</name>
    <dbReference type="NCBI Taxonomy" id="481883"/>
    <lineage>
        <taxon>Eukaryota</taxon>
        <taxon>Metazoa</taxon>
        <taxon>Chordata</taxon>
        <taxon>Craniata</taxon>
        <taxon>Vertebrata</taxon>
        <taxon>Euteleostomi</taxon>
        <taxon>Lepidosauria</taxon>
        <taxon>Squamata</taxon>
        <taxon>Bifurcata</taxon>
        <taxon>Gekkota</taxon>
        <taxon>Eublepharidae</taxon>
        <taxon>Eublepharinae</taxon>
        <taxon>Eublepharis</taxon>
    </lineage>
</organism>
<feature type="domain" description="RING-type" evidence="9">
    <location>
        <begin position="16"/>
        <end position="58"/>
    </location>
</feature>
<comment type="similarity">
    <text evidence="1">Belongs to the ohanin/vespryn family.</text>
</comment>
<evidence type="ECO:0000256" key="2">
    <source>
        <dbReference type="ARBA" id="ARBA00022699"/>
    </source>
</evidence>
<dbReference type="InterPro" id="IPR000315">
    <property type="entry name" value="Znf_B-box"/>
</dbReference>
<dbReference type="PROSITE" id="PS50188">
    <property type="entry name" value="B302_SPRY"/>
    <property type="match status" value="1"/>
</dbReference>
<keyword evidence="5" id="KW-0862">Zinc</keyword>
<keyword evidence="2" id="KW-0528">Neurotoxin</keyword>
<keyword evidence="4 7" id="KW-0863">Zinc-finger</keyword>
<dbReference type="InterPro" id="IPR017907">
    <property type="entry name" value="Znf_RING_CS"/>
</dbReference>
<dbReference type="InterPro" id="IPR043136">
    <property type="entry name" value="B30.2/SPRY_sf"/>
</dbReference>
<dbReference type="PRINTS" id="PR01407">
    <property type="entry name" value="BUTYPHLNCDUF"/>
</dbReference>
<dbReference type="AlphaFoldDB" id="A0AA97J6C3"/>
<dbReference type="CDD" id="cd19762">
    <property type="entry name" value="Bbox2_TRIM7-like"/>
    <property type="match status" value="2"/>
</dbReference>
<dbReference type="InterPro" id="IPR001841">
    <property type="entry name" value="Znf_RING"/>
</dbReference>
<dbReference type="GeneID" id="129327336"/>
<evidence type="ECO:0000256" key="5">
    <source>
        <dbReference type="ARBA" id="ARBA00022833"/>
    </source>
</evidence>
<evidence type="ECO:0000256" key="6">
    <source>
        <dbReference type="ARBA" id="ARBA00034460"/>
    </source>
</evidence>
<dbReference type="FunFam" id="2.60.120.920:FF:000004">
    <property type="entry name" value="Butyrophilin subfamily 1 member A1"/>
    <property type="match status" value="1"/>
</dbReference>
<dbReference type="SUPFAM" id="SSF49899">
    <property type="entry name" value="Concanavalin A-like lectins/glucanases"/>
    <property type="match status" value="1"/>
</dbReference>
<evidence type="ECO:0000259" key="11">
    <source>
        <dbReference type="PROSITE" id="PS50188"/>
    </source>
</evidence>
<accession>A0AA97J6C3</accession>
<evidence type="ECO:0000256" key="1">
    <source>
        <dbReference type="ARBA" id="ARBA00009651"/>
    </source>
</evidence>
<dbReference type="Gene3D" id="2.60.120.920">
    <property type="match status" value="1"/>
</dbReference>
<keyword evidence="3" id="KW-0479">Metal-binding</keyword>
<dbReference type="KEGG" id="emc:129327336"/>
<dbReference type="PANTHER" id="PTHR24103">
    <property type="entry name" value="E3 UBIQUITIN-PROTEIN LIGASE TRIM"/>
    <property type="match status" value="1"/>
</dbReference>
<dbReference type="CDD" id="cd16594">
    <property type="entry name" value="RING-HC_TRIM7-like_C-IV"/>
    <property type="match status" value="1"/>
</dbReference>
<dbReference type="PROSITE" id="PS50119">
    <property type="entry name" value="ZF_BBOX"/>
    <property type="match status" value="2"/>
</dbReference>
<dbReference type="PROSITE" id="PS00518">
    <property type="entry name" value="ZF_RING_1"/>
    <property type="match status" value="1"/>
</dbReference>
<dbReference type="InterPro" id="IPR013083">
    <property type="entry name" value="Znf_RING/FYVE/PHD"/>
</dbReference>
<dbReference type="SMART" id="SM00449">
    <property type="entry name" value="SPRY"/>
    <property type="match status" value="1"/>
</dbReference>
<evidence type="ECO:0000256" key="3">
    <source>
        <dbReference type="ARBA" id="ARBA00022723"/>
    </source>
</evidence>
<reference evidence="13" key="1">
    <citation type="submission" date="2025-08" db="UniProtKB">
        <authorList>
            <consortium name="RefSeq"/>
        </authorList>
    </citation>
    <scope>IDENTIFICATION</scope>
    <source>
        <tissue evidence="13">Blood</tissue>
    </source>
</reference>
<dbReference type="RefSeq" id="XP_054831870.1">
    <property type="nucleotide sequence ID" value="XM_054975895.1"/>
</dbReference>
<dbReference type="Pfam" id="PF13445">
    <property type="entry name" value="zf-RING_UBOX"/>
    <property type="match status" value="1"/>
</dbReference>
<dbReference type="SMART" id="SM00336">
    <property type="entry name" value="BBOX"/>
    <property type="match status" value="2"/>
</dbReference>
<dbReference type="SUPFAM" id="SSF57845">
    <property type="entry name" value="B-box zinc-binding domain"/>
    <property type="match status" value="2"/>
</dbReference>
<evidence type="ECO:0000256" key="7">
    <source>
        <dbReference type="PROSITE-ProRule" id="PRU00024"/>
    </source>
</evidence>
<dbReference type="SMART" id="SM00184">
    <property type="entry name" value="RING"/>
    <property type="match status" value="1"/>
</dbReference>
<dbReference type="Pfam" id="PF00622">
    <property type="entry name" value="SPRY"/>
    <property type="match status" value="1"/>
</dbReference>
<dbReference type="InterPro" id="IPR001870">
    <property type="entry name" value="B30.2/SPRY"/>
</dbReference>
<dbReference type="Gene3D" id="3.30.160.60">
    <property type="entry name" value="Classic Zinc Finger"/>
    <property type="match status" value="2"/>
</dbReference>
<dbReference type="Pfam" id="PF13765">
    <property type="entry name" value="PRY"/>
    <property type="match status" value="1"/>
</dbReference>
<evidence type="ECO:0000313" key="12">
    <source>
        <dbReference type="Proteomes" id="UP001190640"/>
    </source>
</evidence>
<gene>
    <name evidence="13" type="primary">LOC129327336</name>
</gene>
<dbReference type="PROSITE" id="PS50089">
    <property type="entry name" value="ZF_RING_2"/>
    <property type="match status" value="1"/>
</dbReference>
<evidence type="ECO:0000313" key="13">
    <source>
        <dbReference type="RefSeq" id="XP_054831870.1"/>
    </source>
</evidence>
<dbReference type="Pfam" id="PF00643">
    <property type="entry name" value="zf-B_box"/>
    <property type="match status" value="2"/>
</dbReference>
<feature type="domain" description="B box-type" evidence="10">
    <location>
        <begin position="97"/>
        <end position="138"/>
    </location>
</feature>
<comment type="function">
    <text evidence="6">Neurotoxin that produces dose-dependent hypolocomotion and hyperalgesia in mice. May directly act on the central nervous system, as it is 6500-fold more potent when administered intracerebroventricularly than intraperitoneal.</text>
</comment>